<dbReference type="FunFam" id="1.25.40.180:FF:000042">
    <property type="entry name" value="Eukaryotic translation initiation factor 4 gamma"/>
    <property type="match status" value="1"/>
</dbReference>
<dbReference type="KEGG" id="dpx:DAPPUDRAFT_331348"/>
<dbReference type="PROSITE" id="PS51366">
    <property type="entry name" value="MI"/>
    <property type="match status" value="1"/>
</dbReference>
<dbReference type="CDD" id="cd11559">
    <property type="entry name" value="W2_eIF4G1_like"/>
    <property type="match status" value="1"/>
</dbReference>
<dbReference type="PROSITE" id="PS51363">
    <property type="entry name" value="W2"/>
    <property type="match status" value="1"/>
</dbReference>
<feature type="compositionally biased region" description="Low complexity" evidence="7">
    <location>
        <begin position="1171"/>
        <end position="1190"/>
    </location>
</feature>
<keyword evidence="2" id="KW-0396">Initiation factor</keyword>
<dbReference type="GO" id="GO:0006413">
    <property type="term" value="P:translational initiation"/>
    <property type="evidence" value="ECO:0000318"/>
    <property type="project" value="GO_Central"/>
</dbReference>
<dbReference type="PANTHER" id="PTHR23253:SF78">
    <property type="entry name" value="EUKARYOTIC TRANSLATION INITIATION FACTOR 4G1, ISOFORM B-RELATED"/>
    <property type="match status" value="1"/>
</dbReference>
<feature type="compositionally biased region" description="Basic and acidic residues" evidence="7">
    <location>
        <begin position="1008"/>
        <end position="1030"/>
    </location>
</feature>
<keyword evidence="6" id="KW-0175">Coiled coil</keyword>
<dbReference type="InParanoid" id="E9HM79"/>
<feature type="region of interest" description="Disordered" evidence="7">
    <location>
        <begin position="1"/>
        <end position="47"/>
    </location>
</feature>
<evidence type="ECO:0000256" key="2">
    <source>
        <dbReference type="ARBA" id="ARBA00022540"/>
    </source>
</evidence>
<dbReference type="Gene3D" id="1.25.40.180">
    <property type="match status" value="3"/>
</dbReference>
<evidence type="ECO:0000259" key="9">
    <source>
        <dbReference type="PROSITE" id="PS51366"/>
    </source>
</evidence>
<dbReference type="OrthoDB" id="6379360at2759"/>
<feature type="region of interest" description="Disordered" evidence="7">
    <location>
        <begin position="981"/>
        <end position="1102"/>
    </location>
</feature>
<dbReference type="SMART" id="SM00515">
    <property type="entry name" value="eIF5C"/>
    <property type="match status" value="1"/>
</dbReference>
<organism evidence="10 11">
    <name type="scientific">Daphnia pulex</name>
    <name type="common">Water flea</name>
    <dbReference type="NCBI Taxonomy" id="6669"/>
    <lineage>
        <taxon>Eukaryota</taxon>
        <taxon>Metazoa</taxon>
        <taxon>Ecdysozoa</taxon>
        <taxon>Arthropoda</taxon>
        <taxon>Crustacea</taxon>
        <taxon>Branchiopoda</taxon>
        <taxon>Diplostraca</taxon>
        <taxon>Cladocera</taxon>
        <taxon>Anomopoda</taxon>
        <taxon>Daphniidae</taxon>
        <taxon>Daphnia</taxon>
    </lineage>
</organism>
<dbReference type="InterPro" id="IPR049485">
    <property type="entry name" value="eIF4G1-like_eIF4E-bd"/>
</dbReference>
<feature type="compositionally biased region" description="Basic and acidic residues" evidence="7">
    <location>
        <begin position="714"/>
        <end position="726"/>
    </location>
</feature>
<feature type="region of interest" description="Disordered" evidence="7">
    <location>
        <begin position="653"/>
        <end position="726"/>
    </location>
</feature>
<feature type="region of interest" description="Disordered" evidence="7">
    <location>
        <begin position="398"/>
        <end position="463"/>
    </location>
</feature>
<evidence type="ECO:0000259" key="8">
    <source>
        <dbReference type="PROSITE" id="PS51363"/>
    </source>
</evidence>
<evidence type="ECO:0000256" key="6">
    <source>
        <dbReference type="SAM" id="Coils"/>
    </source>
</evidence>
<evidence type="ECO:0000313" key="11">
    <source>
        <dbReference type="Proteomes" id="UP000000305"/>
    </source>
</evidence>
<dbReference type="OMA" id="CADANEK"/>
<dbReference type="GO" id="GO:0016281">
    <property type="term" value="C:eukaryotic translation initiation factor 4F complex"/>
    <property type="evidence" value="ECO:0000318"/>
    <property type="project" value="GO_Central"/>
</dbReference>
<dbReference type="Pfam" id="PF02020">
    <property type="entry name" value="W2"/>
    <property type="match status" value="1"/>
</dbReference>
<reference evidence="10 11" key="1">
    <citation type="journal article" date="2011" name="Science">
        <title>The ecoresponsive genome of Daphnia pulex.</title>
        <authorList>
            <person name="Colbourne J.K."/>
            <person name="Pfrender M.E."/>
            <person name="Gilbert D."/>
            <person name="Thomas W.K."/>
            <person name="Tucker A."/>
            <person name="Oakley T.H."/>
            <person name="Tokishita S."/>
            <person name="Aerts A."/>
            <person name="Arnold G.J."/>
            <person name="Basu M.K."/>
            <person name="Bauer D.J."/>
            <person name="Caceres C.E."/>
            <person name="Carmel L."/>
            <person name="Casola C."/>
            <person name="Choi J.H."/>
            <person name="Detter J.C."/>
            <person name="Dong Q."/>
            <person name="Dusheyko S."/>
            <person name="Eads B.D."/>
            <person name="Frohlich T."/>
            <person name="Geiler-Samerotte K.A."/>
            <person name="Gerlach D."/>
            <person name="Hatcher P."/>
            <person name="Jogdeo S."/>
            <person name="Krijgsveld J."/>
            <person name="Kriventseva E.V."/>
            <person name="Kultz D."/>
            <person name="Laforsch C."/>
            <person name="Lindquist E."/>
            <person name="Lopez J."/>
            <person name="Manak J.R."/>
            <person name="Muller J."/>
            <person name="Pangilinan J."/>
            <person name="Patwardhan R.P."/>
            <person name="Pitluck S."/>
            <person name="Pritham E.J."/>
            <person name="Rechtsteiner A."/>
            <person name="Rho M."/>
            <person name="Rogozin I.B."/>
            <person name="Sakarya O."/>
            <person name="Salamov A."/>
            <person name="Schaack S."/>
            <person name="Shapiro H."/>
            <person name="Shiga Y."/>
            <person name="Skalitzky C."/>
            <person name="Smith Z."/>
            <person name="Souvorov A."/>
            <person name="Sung W."/>
            <person name="Tang Z."/>
            <person name="Tsuchiya D."/>
            <person name="Tu H."/>
            <person name="Vos H."/>
            <person name="Wang M."/>
            <person name="Wolf Y.I."/>
            <person name="Yamagata H."/>
            <person name="Yamada T."/>
            <person name="Ye Y."/>
            <person name="Shaw J.R."/>
            <person name="Andrews J."/>
            <person name="Crease T.J."/>
            <person name="Tang H."/>
            <person name="Lucas S.M."/>
            <person name="Robertson H.M."/>
            <person name="Bork P."/>
            <person name="Koonin E.V."/>
            <person name="Zdobnov E.M."/>
            <person name="Grigoriev I.V."/>
            <person name="Lynch M."/>
            <person name="Boore J.L."/>
        </authorList>
    </citation>
    <scope>NUCLEOTIDE SEQUENCE [LARGE SCALE GENOMIC DNA]</scope>
</reference>
<keyword evidence="4" id="KW-0810">Translation regulation</keyword>
<evidence type="ECO:0000256" key="1">
    <source>
        <dbReference type="ARBA" id="ARBA00005775"/>
    </source>
</evidence>
<feature type="domain" description="MI" evidence="9">
    <location>
        <begin position="1225"/>
        <end position="1347"/>
    </location>
</feature>
<feature type="compositionally biased region" description="Low complexity" evidence="7">
    <location>
        <begin position="401"/>
        <end position="424"/>
    </location>
</feature>
<dbReference type="Proteomes" id="UP000000305">
    <property type="component" value="Unassembled WGS sequence"/>
</dbReference>
<dbReference type="SUPFAM" id="SSF48371">
    <property type="entry name" value="ARM repeat"/>
    <property type="match status" value="3"/>
</dbReference>
<dbReference type="Pfam" id="PF02847">
    <property type="entry name" value="MA3"/>
    <property type="match status" value="1"/>
</dbReference>
<evidence type="ECO:0000256" key="4">
    <source>
        <dbReference type="ARBA" id="ARBA00022845"/>
    </source>
</evidence>
<dbReference type="FunFam" id="1.25.40.180:FF:000068">
    <property type="entry name" value="Eukaryotic translation initiation factor 4 gamma 1-like Protein"/>
    <property type="match status" value="1"/>
</dbReference>
<feature type="domain" description="W2" evidence="8">
    <location>
        <begin position="1428"/>
        <end position="1596"/>
    </location>
</feature>
<comment type="similarity">
    <text evidence="1">Belongs to the eukaryotic initiation factor 4G family.</text>
</comment>
<dbReference type="PhylomeDB" id="E9HM79"/>
<protein>
    <recommendedName>
        <fullName evidence="12">MI domain-containing protein</fullName>
    </recommendedName>
</protein>
<dbReference type="InterPro" id="IPR003307">
    <property type="entry name" value="W2_domain"/>
</dbReference>
<sequence length="1599" mass="173420">MHNHQKAKNIHSQQQQQQQPQPQSGPPSYPLNQQSRPNAAYHFDDASQKFGYGGPYVGGTGAGQVPPRLPLVSGLQGPTPPIAAPNSSVGGMPQGPPPGNFVGHSPLDLSKQTPPHHQSAHHSLPPASLGVNQQLAMANPGHTGPMQGRPTQGNNQFFGRQIRPGNQHMPRPPMAGGTINPNHPPNAPQALPYPGINQPLLFVIGDQFSQQFNNVSFCSATSAYAKFGMAGIPATASSSANVWLQTDAPIPDFSYAEYSRDIFTGEEVSTSVVVTPTTATPPEIVAPGVAAAPVAAVDEVEAPLTVTAPVTSETEEMAPTPKEEAVVVTPPDNTNVEVIEEVKAEEKTVPTVAAVPVVVAAPPAPTPTVPAIVAAPVVATPPAPVIEKEVITVPVTQENGEVPSPSEPPSSSASPTPASTSVSPEQGEGRGNPKGGKKGRKSSRTGSTPTPPTPTPPPPQSIEEVKIVAQPVATVAEIPAPIPVKDVEPVAAPIASAVVPTTPTPVIDSSPKVEIEIKDTPKPLPVVPESVVEKPSEKPVIAVETESVITNGDKQGSSPSPSVIVMTPPPITASDDGENRAPGKSSSLKYTYKDDQWSPVNPEGKKTYDRNFLLELQNNPASQKKPDGLPSLEVVRDKASTMKRGVSVGDFTPPFVKMMPAKGLPKRNSQQGSRDQGMGQQQPPPRREIKLMNSLVRQERPEDPNVWKPKHASKSKEEKENPDKAGTEAMLKTIRGILNKLTPSKFEALLARIQALDIDSEDRLAGVIKLFFEKAVDEPIFSSMYAKMCQALSTKEVASAANPAETTNFRKLLLTRCQKEFEKDSAGLVDVENKKKEIETAETEARKKELELELEDLVNSNRRKSLGNIRFIGELFKLRILSVKIMHQCILRLLSQPEDEESLECLCRLLSTIGKELETPMQVPTMNSYFSTLDGIVNKRKISNRIRFMIQDVVDLRKTGWKPRREDNNPKTIDQIHREVHKEREEQERELNNPQFQGPMGSMGGLSRDGRMGDRRGGDDRNRKQSRPSDDGWNTVQNSGNRGGNVKLDMKQLRIPKASGDADQAVISLGPGGKGMTSWGRGASGGMSQSMIGGVGGGASQDTRSNRYQILEDDSGTQHESGKAPFAGRSSLGGPPQSGRGGNQDYRTMPGATKSAFFPPKDGDRGLDSLRSQNSGFSGRSRSQQSSRENSVTRPVIRETAQPPALSREVSKDILLGKSTVTDDEIERKSHSLLGEYFTNEKIEDAVLDMKEWLHPSTIARFINQCLLHVLEHNKKERRATGTLLKEMVKRKLFNSSDIMEGFTELLQSAEDFIVDIPKLWEYVAELVEPLFEEGVINLNFLPQLSSTLNSSLVANFVAAVLKELVKAQGVAGAERIFIMSNAPLTSVLPSGVDLNAFLAQHKELEFLSKVDSIPRGSGSVGKSSSSATPASQVNIDFQHSLEKYLRDATQLTTDDVCSWIQKQYVGEVNPAFIRALVTAVTESSIEGRGTDSKLNNTVLKNRTEVLRRYVDNIADRELQLLYAVQTLVTQRQHPKGLIQGIFETLYDSNVVSEEGFESWVSADDPLEREGKAVALKMITSFLTWLKEADPESDQEADA</sequence>
<keyword evidence="3" id="KW-0597">Phosphoprotein</keyword>
<evidence type="ECO:0000256" key="3">
    <source>
        <dbReference type="ARBA" id="ARBA00022553"/>
    </source>
</evidence>
<dbReference type="InterPro" id="IPR016024">
    <property type="entry name" value="ARM-type_fold"/>
</dbReference>
<dbReference type="GO" id="GO:0006417">
    <property type="term" value="P:regulation of translation"/>
    <property type="evidence" value="ECO:0007669"/>
    <property type="project" value="UniProtKB-KW"/>
</dbReference>
<dbReference type="STRING" id="6669.E9HM79"/>
<dbReference type="PANTHER" id="PTHR23253">
    <property type="entry name" value="EUKARYOTIC TRANSLATION INITIATION FACTOR 4 GAMMA"/>
    <property type="match status" value="1"/>
</dbReference>
<dbReference type="Pfam" id="PF21140">
    <property type="entry name" value="eIF4G1-like_eIF4E-bd"/>
    <property type="match status" value="1"/>
</dbReference>
<evidence type="ECO:0000256" key="7">
    <source>
        <dbReference type="SAM" id="MobiDB-lite"/>
    </source>
</evidence>
<dbReference type="FunCoup" id="E9HM79">
    <property type="interactions" value="1255"/>
</dbReference>
<dbReference type="SMART" id="SM00544">
    <property type="entry name" value="MA3"/>
    <property type="match status" value="1"/>
</dbReference>
<feature type="region of interest" description="Disordered" evidence="7">
    <location>
        <begin position="61"/>
        <end position="125"/>
    </location>
</feature>
<feature type="compositionally biased region" description="Basic and acidic residues" evidence="7">
    <location>
        <begin position="981"/>
        <end position="991"/>
    </location>
</feature>
<evidence type="ECO:0008006" key="12">
    <source>
        <dbReference type="Google" id="ProtNLM"/>
    </source>
</evidence>
<dbReference type="InterPro" id="IPR003891">
    <property type="entry name" value="Initiation_fac_eIF4g_MI"/>
</dbReference>
<dbReference type="eggNOG" id="KOG0401">
    <property type="taxonomic scope" value="Eukaryota"/>
</dbReference>
<dbReference type="InterPro" id="IPR003890">
    <property type="entry name" value="MIF4G-like_typ-3"/>
</dbReference>
<dbReference type="Pfam" id="PF02854">
    <property type="entry name" value="MIF4G"/>
    <property type="match status" value="1"/>
</dbReference>
<name>E9HM79_DAPPU</name>
<dbReference type="EMBL" id="GL732685">
    <property type="protein sequence ID" value="EFX67152.1"/>
    <property type="molecule type" value="Genomic_DNA"/>
</dbReference>
<feature type="region of interest" description="Disordered" evidence="7">
    <location>
        <begin position="546"/>
        <end position="609"/>
    </location>
</feature>
<dbReference type="GO" id="GO:0003729">
    <property type="term" value="F:mRNA binding"/>
    <property type="evidence" value="ECO:0000318"/>
    <property type="project" value="GO_Central"/>
</dbReference>
<evidence type="ECO:0000256" key="5">
    <source>
        <dbReference type="ARBA" id="ARBA00022917"/>
    </source>
</evidence>
<gene>
    <name evidence="10" type="ORF">DAPPUDRAFT_331348</name>
</gene>
<evidence type="ECO:0000313" key="10">
    <source>
        <dbReference type="EMBL" id="EFX67152.1"/>
    </source>
</evidence>
<proteinExistence type="inferred from homology"/>
<keyword evidence="5" id="KW-0648">Protein biosynthesis</keyword>
<feature type="coiled-coil region" evidence="6">
    <location>
        <begin position="828"/>
        <end position="860"/>
    </location>
</feature>
<dbReference type="SMART" id="SM00543">
    <property type="entry name" value="MIF4G"/>
    <property type="match status" value="1"/>
</dbReference>
<accession>E9HM79</accession>
<keyword evidence="11" id="KW-1185">Reference proteome</keyword>
<dbReference type="HOGENOM" id="CLU_001519_0_0_1"/>
<feature type="compositionally biased region" description="Low complexity" evidence="7">
    <location>
        <begin position="12"/>
        <end position="22"/>
    </location>
</feature>
<feature type="region of interest" description="Disordered" evidence="7">
    <location>
        <begin position="1114"/>
        <end position="1205"/>
    </location>
</feature>
<dbReference type="GO" id="GO:0003743">
    <property type="term" value="F:translation initiation factor activity"/>
    <property type="evidence" value="ECO:0000318"/>
    <property type="project" value="GO_Central"/>
</dbReference>
<feature type="compositionally biased region" description="Polar residues" evidence="7">
    <location>
        <begin position="547"/>
        <end position="561"/>
    </location>
</feature>
<feature type="compositionally biased region" description="Pro residues" evidence="7">
    <location>
        <begin position="449"/>
        <end position="460"/>
    </location>
</feature>